<proteinExistence type="predicted"/>
<evidence type="ECO:0000313" key="3">
    <source>
        <dbReference type="Proteomes" id="UP000007842"/>
    </source>
</evidence>
<geneLocation type="plasmid" evidence="2 3">
    <name>pSCATT</name>
</geneLocation>
<evidence type="ECO:0000313" key="2">
    <source>
        <dbReference type="EMBL" id="AEW99747.1"/>
    </source>
</evidence>
<keyword evidence="1" id="KW-0732">Signal</keyword>
<dbReference type="EMBL" id="CP003229">
    <property type="protein sequence ID" value="AEW99747.1"/>
    <property type="molecule type" value="Genomic_DNA"/>
</dbReference>
<dbReference type="OrthoDB" id="4324704at2"/>
<feature type="chain" id="PRO_5039266019" description="Chaplin domain-containing protein" evidence="1">
    <location>
        <begin position="20"/>
        <end position="106"/>
    </location>
</feature>
<reference evidence="3" key="1">
    <citation type="submission" date="2011-12" db="EMBL/GenBank/DDBJ databases">
        <title>Complete genome sequence of Streptomyces cattleya strain DSM 46488.</title>
        <authorList>
            <person name="Ou H.-Y."/>
            <person name="Li P."/>
            <person name="Zhao C."/>
            <person name="O'Hagan D."/>
            <person name="Deng Z."/>
        </authorList>
    </citation>
    <scope>NUCLEOTIDE SEQUENCE [LARGE SCALE GENOMIC DNA]</scope>
    <source>
        <strain evidence="3">ATCC 35852 / DSM 46488 / JCM 4925 / NBRC 14057 / NRRL 8057</strain>
        <plasmid evidence="3">Plasmid pSCATT</plasmid>
    </source>
</reference>
<accession>G8XH29</accession>
<sequence>MVRRSAAVVMVAVTTVAGGAGGAAATSVIGVGNSAHSNSCRNTTGHGPRAATTSGAGSVTGLAAALPGTSPVNQCGDLGIPNIVLSNPGHGTDIIPILAPTITIPQ</sequence>
<accession>F8JKI3</accession>
<evidence type="ECO:0008006" key="4">
    <source>
        <dbReference type="Google" id="ProtNLM"/>
    </source>
</evidence>
<protein>
    <recommendedName>
        <fullName evidence="4">Chaplin domain-containing protein</fullName>
    </recommendedName>
</protein>
<dbReference type="AlphaFoldDB" id="F8JKI3"/>
<keyword evidence="2" id="KW-0614">Plasmid</keyword>
<keyword evidence="3" id="KW-1185">Reference proteome</keyword>
<dbReference type="KEGG" id="scy:SCATT_p15540"/>
<name>F8JKI3_STREN</name>
<feature type="signal peptide" evidence="1">
    <location>
        <begin position="1"/>
        <end position="19"/>
    </location>
</feature>
<evidence type="ECO:0000256" key="1">
    <source>
        <dbReference type="SAM" id="SignalP"/>
    </source>
</evidence>
<organism evidence="2 3">
    <name type="scientific">Streptantibioticus cattleyicolor (strain ATCC 35852 / DSM 46488 / JCM 4925 / NBRC 14057 / NRRL 8057)</name>
    <name type="common">Streptomyces cattleya</name>
    <dbReference type="NCBI Taxonomy" id="1003195"/>
    <lineage>
        <taxon>Bacteria</taxon>
        <taxon>Bacillati</taxon>
        <taxon>Actinomycetota</taxon>
        <taxon>Actinomycetes</taxon>
        <taxon>Kitasatosporales</taxon>
        <taxon>Streptomycetaceae</taxon>
        <taxon>Streptantibioticus</taxon>
    </lineage>
</organism>
<dbReference type="PATRIC" id="fig|1003195.11.peg.175"/>
<dbReference type="HOGENOM" id="CLU_2221659_0_0_11"/>
<dbReference type="RefSeq" id="WP_014150641.1">
    <property type="nucleotide sequence ID" value="NC_016113.1"/>
</dbReference>
<gene>
    <name evidence="2" type="ordered locus">SCATT_p15540</name>
</gene>
<dbReference type="KEGG" id="sct:SCAT_p0186"/>
<dbReference type="Proteomes" id="UP000007842">
    <property type="component" value="Plasmid pSCATT"/>
</dbReference>